<reference evidence="1 2" key="1">
    <citation type="submission" date="2017-06" db="EMBL/GenBank/DDBJ databases">
        <title>Yangia sp. YSBP01 complete genome sequence.</title>
        <authorList>
            <person name="Woo J.-H."/>
            <person name="Kim H.-S."/>
        </authorList>
    </citation>
    <scope>NUCLEOTIDE SEQUENCE [LARGE SCALE GENOMIC DNA]</scope>
    <source>
        <strain evidence="1 2">YSBP01</strain>
        <plasmid evidence="1 2">unnamed3</plasmid>
    </source>
</reference>
<dbReference type="Proteomes" id="UP000244915">
    <property type="component" value="Plasmid unnamed3"/>
</dbReference>
<dbReference type="EMBL" id="CP022193">
    <property type="protein sequence ID" value="AWI86533.1"/>
    <property type="molecule type" value="Genomic_DNA"/>
</dbReference>
<gene>
    <name evidence="1" type="ORF">CEW88_22430</name>
</gene>
<dbReference type="AlphaFoldDB" id="A0A2U8HL84"/>
<name>A0A2U8HL84_9RHOB</name>
<organism evidence="1 2">
    <name type="scientific">Alloyangia pacifica</name>
    <dbReference type="NCBI Taxonomy" id="311180"/>
    <lineage>
        <taxon>Bacteria</taxon>
        <taxon>Pseudomonadati</taxon>
        <taxon>Pseudomonadota</taxon>
        <taxon>Alphaproteobacteria</taxon>
        <taxon>Rhodobacterales</taxon>
        <taxon>Roseobacteraceae</taxon>
        <taxon>Alloyangia</taxon>
    </lineage>
</organism>
<dbReference type="KEGG" id="ypac:CEW88_22430"/>
<evidence type="ECO:0000313" key="1">
    <source>
        <dbReference type="EMBL" id="AWI86533.1"/>
    </source>
</evidence>
<protein>
    <submittedName>
        <fullName evidence="1">Uncharacterized protein</fullName>
    </submittedName>
</protein>
<dbReference type="RefSeq" id="WP_108970631.1">
    <property type="nucleotide sequence ID" value="NZ_CP022193.1"/>
</dbReference>
<proteinExistence type="predicted"/>
<geneLocation type="plasmid" evidence="1 2">
    <name>unnamed3</name>
</geneLocation>
<accession>A0A2U8HL84</accession>
<evidence type="ECO:0000313" key="2">
    <source>
        <dbReference type="Proteomes" id="UP000244915"/>
    </source>
</evidence>
<keyword evidence="1" id="KW-0614">Plasmid</keyword>
<dbReference type="OrthoDB" id="9809781at2"/>
<sequence>MRKLGWAAALIAPVLTVRALEGQWVGYAAYLAEGGPGALQSELPRQMIDLAVDPAQEALTLLAIGDIANCPEHLGLGSACRSPPSCSVLRLERGEVQV</sequence>